<dbReference type="Proteomes" id="UP001470230">
    <property type="component" value="Unassembled WGS sequence"/>
</dbReference>
<evidence type="ECO:0000313" key="4">
    <source>
        <dbReference type="Proteomes" id="UP001470230"/>
    </source>
</evidence>
<dbReference type="InterPro" id="IPR018203">
    <property type="entry name" value="GDP_dissociation_inhibitor"/>
</dbReference>
<comment type="similarity">
    <text evidence="1 2">Belongs to the Rab GDI family.</text>
</comment>
<dbReference type="PRINTS" id="PR00891">
    <property type="entry name" value="RABGDIREP"/>
</dbReference>
<sequence>MADWPEDEKFDVIALGTGFKECLLSGLLSVAGKKVLHIDRNDFYGAECASLNITQFFQKFFGKEPPKELGPNRDWNIDLIPKFIMADGLLVKTLIHTKVNESLNFQLIAGSYVYKDKKVDKVPSTTAEALSTSLVGFMEKRRLKNFLEAVNDYVEHPENKKYAKIKSQKAGDYMKEAGLDPSTMTFIGHAMALEPDDTYLDRPAQELIDKMTLYGNSLYKFKDQNSPYLYPMYGLGDLPQAFARLCAVWGGTYMLSKPVDEILMEGNKATGIRSGEHQAKAPIIIGDPSYFQHINGKTKKVGQIVRAICLIHHPITSIPKKYQNDSANIIIPQTEVGRKHDIYVCYTSYQQRVCPEGWYVALVSTSVETQNPEAELKPGLDLLGKVEYKAVSVSDVYEPVIPGKEDNIYCSSSYDPTTHFESTIAEVLELYQQIMGEPVNFEKDKK</sequence>
<comment type="caution">
    <text evidence="3">The sequence shown here is derived from an EMBL/GenBank/DDBJ whole genome shotgun (WGS) entry which is preliminary data.</text>
</comment>
<name>A0ABR2HWN0_9EUKA</name>
<accession>A0ABR2HWN0</accession>
<dbReference type="Gene3D" id="3.50.50.60">
    <property type="entry name" value="FAD/NAD(P)-binding domain"/>
    <property type="match status" value="1"/>
</dbReference>
<organism evidence="3 4">
    <name type="scientific">Tritrichomonas musculus</name>
    <dbReference type="NCBI Taxonomy" id="1915356"/>
    <lineage>
        <taxon>Eukaryota</taxon>
        <taxon>Metamonada</taxon>
        <taxon>Parabasalia</taxon>
        <taxon>Tritrichomonadida</taxon>
        <taxon>Tritrichomonadidae</taxon>
        <taxon>Tritrichomonas</taxon>
    </lineage>
</organism>
<dbReference type="PRINTS" id="PR00892">
    <property type="entry name" value="RABGDI"/>
</dbReference>
<dbReference type="SUPFAM" id="SSF51905">
    <property type="entry name" value="FAD/NAD(P)-binding domain"/>
    <property type="match status" value="2"/>
</dbReference>
<evidence type="ECO:0000256" key="1">
    <source>
        <dbReference type="ARBA" id="ARBA00005593"/>
    </source>
</evidence>
<dbReference type="Gene3D" id="3.30.519.10">
    <property type="entry name" value="Guanine Nucleotide Dissociation Inhibitor, domain 2"/>
    <property type="match status" value="1"/>
</dbReference>
<dbReference type="Pfam" id="PF00996">
    <property type="entry name" value="GDI"/>
    <property type="match status" value="1"/>
</dbReference>
<dbReference type="InterPro" id="IPR000806">
    <property type="entry name" value="RabGDI"/>
</dbReference>
<dbReference type="PANTHER" id="PTHR11787:SF8">
    <property type="entry name" value="RAB GDP DISSOCIATION INHIBITOR"/>
    <property type="match status" value="1"/>
</dbReference>
<dbReference type="InterPro" id="IPR036188">
    <property type="entry name" value="FAD/NAD-bd_sf"/>
</dbReference>
<reference evidence="3 4" key="1">
    <citation type="submission" date="2024-04" db="EMBL/GenBank/DDBJ databases">
        <title>Tritrichomonas musculus Genome.</title>
        <authorList>
            <person name="Alves-Ferreira E."/>
            <person name="Grigg M."/>
            <person name="Lorenzi H."/>
            <person name="Galac M."/>
        </authorList>
    </citation>
    <scope>NUCLEOTIDE SEQUENCE [LARGE SCALE GENOMIC DNA]</scope>
    <source>
        <strain evidence="3 4">EAF2021</strain>
    </source>
</reference>
<gene>
    <name evidence="3" type="ORF">M9Y10_016578</name>
</gene>
<dbReference type="EMBL" id="JAPFFF010000021">
    <property type="protein sequence ID" value="KAK8854029.1"/>
    <property type="molecule type" value="Genomic_DNA"/>
</dbReference>
<dbReference type="PANTHER" id="PTHR11787">
    <property type="entry name" value="RAB GDP-DISSOCIATION INHIBITOR"/>
    <property type="match status" value="1"/>
</dbReference>
<proteinExistence type="inferred from homology"/>
<evidence type="ECO:0000313" key="3">
    <source>
        <dbReference type="EMBL" id="KAK8854029.1"/>
    </source>
</evidence>
<evidence type="ECO:0000256" key="2">
    <source>
        <dbReference type="RuleBase" id="RU363124"/>
    </source>
</evidence>
<dbReference type="Gene3D" id="1.10.405.10">
    <property type="entry name" value="Guanine Nucleotide Dissociation Inhibitor, domain 1"/>
    <property type="match status" value="1"/>
</dbReference>
<protein>
    <recommendedName>
        <fullName evidence="2">Rab GDP dissociation inhibitor</fullName>
    </recommendedName>
</protein>
<keyword evidence="4" id="KW-1185">Reference proteome</keyword>